<keyword evidence="2" id="KW-1185">Reference proteome</keyword>
<protein>
    <submittedName>
        <fullName evidence="1">Uncharacterized protein</fullName>
    </submittedName>
</protein>
<gene>
    <name evidence="1" type="ORF">CLV52_2908</name>
</gene>
<dbReference type="AlphaFoldDB" id="A0A4R7FEP4"/>
<dbReference type="RefSeq" id="WP_133767047.1">
    <property type="nucleotide sequence ID" value="NZ_BAAARP010000001.1"/>
</dbReference>
<comment type="caution">
    <text evidence="1">The sequence shown here is derived from an EMBL/GenBank/DDBJ whole genome shotgun (WGS) entry which is preliminary data.</text>
</comment>
<proteinExistence type="predicted"/>
<name>A0A4R7FEP4_9MICO</name>
<evidence type="ECO:0000313" key="2">
    <source>
        <dbReference type="Proteomes" id="UP000295344"/>
    </source>
</evidence>
<dbReference type="EMBL" id="SOAM01000003">
    <property type="protein sequence ID" value="TDS75799.1"/>
    <property type="molecule type" value="Genomic_DNA"/>
</dbReference>
<organism evidence="1 2">
    <name type="scientific">Amnibacterium kyonggiense</name>
    <dbReference type="NCBI Taxonomy" id="595671"/>
    <lineage>
        <taxon>Bacteria</taxon>
        <taxon>Bacillati</taxon>
        <taxon>Actinomycetota</taxon>
        <taxon>Actinomycetes</taxon>
        <taxon>Micrococcales</taxon>
        <taxon>Microbacteriaceae</taxon>
        <taxon>Amnibacterium</taxon>
    </lineage>
</organism>
<sequence>MSAAASALEGGRVLIGAADLVAPGAIVPGTPFADGLYRALGIRQIVQGLLTGRLLGHRAAAAVDALHAASMVVVALRSTRFRSAALVQVGLGSAFAAAESALGRRS</sequence>
<reference evidence="1 2" key="1">
    <citation type="submission" date="2019-03" db="EMBL/GenBank/DDBJ databases">
        <title>Genomic Encyclopedia of Archaeal and Bacterial Type Strains, Phase II (KMG-II): from individual species to whole genera.</title>
        <authorList>
            <person name="Goeker M."/>
        </authorList>
    </citation>
    <scope>NUCLEOTIDE SEQUENCE [LARGE SCALE GENOMIC DNA]</scope>
    <source>
        <strain evidence="1 2">DSM 24782</strain>
    </source>
</reference>
<dbReference type="Proteomes" id="UP000295344">
    <property type="component" value="Unassembled WGS sequence"/>
</dbReference>
<evidence type="ECO:0000313" key="1">
    <source>
        <dbReference type="EMBL" id="TDS75799.1"/>
    </source>
</evidence>
<accession>A0A4R7FEP4</accession>